<accession>A0A5A9Z727</accession>
<feature type="transmembrane region" description="Helical" evidence="2">
    <location>
        <begin position="45"/>
        <end position="63"/>
    </location>
</feature>
<keyword evidence="2" id="KW-0472">Membrane</keyword>
<keyword evidence="2" id="KW-0812">Transmembrane</keyword>
<feature type="transmembrane region" description="Helical" evidence="2">
    <location>
        <begin position="243"/>
        <end position="261"/>
    </location>
</feature>
<dbReference type="InterPro" id="IPR007820">
    <property type="entry name" value="AbrB_fam"/>
</dbReference>
<keyword evidence="4" id="KW-1185">Reference proteome</keyword>
<dbReference type="Pfam" id="PF05145">
    <property type="entry name" value="AbrB"/>
    <property type="match status" value="1"/>
</dbReference>
<dbReference type="PANTHER" id="PTHR38457">
    <property type="entry name" value="REGULATOR ABRB-RELATED"/>
    <property type="match status" value="1"/>
</dbReference>
<proteinExistence type="predicted"/>
<feature type="transmembrane region" description="Helical" evidence="2">
    <location>
        <begin position="300"/>
        <end position="324"/>
    </location>
</feature>
<evidence type="ECO:0000313" key="4">
    <source>
        <dbReference type="Proteomes" id="UP000325291"/>
    </source>
</evidence>
<organism evidence="3 4">
    <name type="scientific">Aquicoccus porphyridii</name>
    <dbReference type="NCBI Taxonomy" id="1852029"/>
    <lineage>
        <taxon>Bacteria</taxon>
        <taxon>Pseudomonadati</taxon>
        <taxon>Pseudomonadota</taxon>
        <taxon>Alphaproteobacteria</taxon>
        <taxon>Rhodobacterales</taxon>
        <taxon>Paracoccaceae</taxon>
        <taxon>Aquicoccus</taxon>
    </lineage>
</organism>
<dbReference type="GO" id="GO:0010468">
    <property type="term" value="P:regulation of gene expression"/>
    <property type="evidence" value="ECO:0007669"/>
    <property type="project" value="InterPro"/>
</dbReference>
<sequence length="389" mass="41907">MNGWRPRSCPGFRTPRMRSRPHRRRIGGRIMTGYSGTTYDLFKRLLHILLIYAGALLFGIVAHWLRFPLPWMIGAMVFASTVRMLERPLPIPAQTRQIGQILIATSVGLSFTPEAVRMMQSLLLPMVGVAIATIGLGFVVAAFLMRITKVDVITAALASIPMGPVESAILAVRHKVSPGPVVFSQTLRIMLLVVLIPPVIVALDGTITDPVAVLSKMDWTLSGATLLCLCGIVGALVARTVRLANPFFVGSLGGAALAAAFSLPISAYPYAVLVLAQVFLGVWLGAVFDRDLLRRAKGFIPGAILASILLILLCVIMGLVMAWITGQTWQVMLLATAPGSVTEMALTAKILDDGLAIVTAFHVIRIFIILPFAGTIIRLTASMHSILQK</sequence>
<comment type="caution">
    <text evidence="3">The sequence shown here is derived from an EMBL/GenBank/DDBJ whole genome shotgun (WGS) entry which is preliminary data.</text>
</comment>
<evidence type="ECO:0000313" key="3">
    <source>
        <dbReference type="EMBL" id="KAA0912964.1"/>
    </source>
</evidence>
<dbReference type="PANTHER" id="PTHR38457:SF1">
    <property type="entry name" value="REGULATOR ABRB-RELATED"/>
    <property type="match status" value="1"/>
</dbReference>
<gene>
    <name evidence="3" type="ORF">FLO80_14130</name>
</gene>
<dbReference type="AlphaFoldDB" id="A0A5A9Z727"/>
<reference evidence="3 4" key="1">
    <citation type="submission" date="2019-07" db="EMBL/GenBank/DDBJ databases">
        <title>Aquicoccus porphyridii gen. nov., sp. nov., isolated from a small marine red alga, Porphyridium marinum.</title>
        <authorList>
            <person name="Liu L."/>
        </authorList>
    </citation>
    <scope>NUCLEOTIDE SEQUENCE [LARGE SCALE GENOMIC DNA]</scope>
    <source>
        <strain evidence="3 4">L1 8-17</strain>
    </source>
</reference>
<dbReference type="Proteomes" id="UP000325291">
    <property type="component" value="Unassembled WGS sequence"/>
</dbReference>
<evidence type="ECO:0000256" key="2">
    <source>
        <dbReference type="SAM" id="Phobius"/>
    </source>
</evidence>
<feature type="transmembrane region" description="Helical" evidence="2">
    <location>
        <begin position="354"/>
        <end position="379"/>
    </location>
</feature>
<protein>
    <submittedName>
        <fullName evidence="3">AbrB family transcriptional regulator</fullName>
    </submittedName>
</protein>
<feature type="transmembrane region" description="Helical" evidence="2">
    <location>
        <begin position="122"/>
        <end position="144"/>
    </location>
</feature>
<feature type="region of interest" description="Disordered" evidence="1">
    <location>
        <begin position="1"/>
        <end position="20"/>
    </location>
</feature>
<name>A0A5A9Z727_9RHOB</name>
<dbReference type="GO" id="GO:0016020">
    <property type="term" value="C:membrane"/>
    <property type="evidence" value="ECO:0007669"/>
    <property type="project" value="InterPro"/>
</dbReference>
<feature type="transmembrane region" description="Helical" evidence="2">
    <location>
        <begin position="219"/>
        <end position="238"/>
    </location>
</feature>
<dbReference type="PIRSF" id="PIRSF038991">
    <property type="entry name" value="Protein_AbrB"/>
    <property type="match status" value="1"/>
</dbReference>
<dbReference type="EMBL" id="VINQ01000011">
    <property type="protein sequence ID" value="KAA0912964.1"/>
    <property type="molecule type" value="Genomic_DNA"/>
</dbReference>
<evidence type="ECO:0000256" key="1">
    <source>
        <dbReference type="SAM" id="MobiDB-lite"/>
    </source>
</evidence>
<feature type="transmembrane region" description="Helical" evidence="2">
    <location>
        <begin position="267"/>
        <end position="288"/>
    </location>
</feature>
<keyword evidence="2" id="KW-1133">Transmembrane helix</keyword>
<feature type="transmembrane region" description="Helical" evidence="2">
    <location>
        <begin position="189"/>
        <end position="207"/>
    </location>
</feature>